<dbReference type="InterPro" id="IPR002539">
    <property type="entry name" value="MaoC-like_dom"/>
</dbReference>
<dbReference type="SUPFAM" id="SSF54637">
    <property type="entry name" value="Thioesterase/thiol ester dehydrase-isomerase"/>
    <property type="match status" value="2"/>
</dbReference>
<organism evidence="3 4">
    <name type="scientific">Mycobacterium gallinarum</name>
    <dbReference type="NCBI Taxonomy" id="39689"/>
    <lineage>
        <taxon>Bacteria</taxon>
        <taxon>Bacillati</taxon>
        <taxon>Actinomycetota</taxon>
        <taxon>Actinomycetes</taxon>
        <taxon>Mycobacteriales</taxon>
        <taxon>Mycobacteriaceae</taxon>
        <taxon>Mycobacterium</taxon>
    </lineage>
</organism>
<dbReference type="EMBL" id="AP022601">
    <property type="protein sequence ID" value="BBY91054.1"/>
    <property type="molecule type" value="Genomic_DNA"/>
</dbReference>
<gene>
    <name evidence="3" type="ORF">MGALJ_07230</name>
</gene>
<evidence type="ECO:0000259" key="2">
    <source>
        <dbReference type="Pfam" id="PF01575"/>
    </source>
</evidence>
<dbReference type="KEGG" id="mgau:MGALJ_07230"/>
<comment type="similarity">
    <text evidence="1">Belongs to the enoyl-CoA hydratase/isomerase family.</text>
</comment>
<dbReference type="RefSeq" id="WP_163726168.1">
    <property type="nucleotide sequence ID" value="NZ_AP022601.1"/>
</dbReference>
<dbReference type="GO" id="GO:0004300">
    <property type="term" value="F:enoyl-CoA hydratase activity"/>
    <property type="evidence" value="ECO:0007669"/>
    <property type="project" value="TreeGrafter"/>
</dbReference>
<dbReference type="AlphaFoldDB" id="A0A9W4AYX6"/>
<dbReference type="Gene3D" id="3.10.129.10">
    <property type="entry name" value="Hotdog Thioesterase"/>
    <property type="match status" value="1"/>
</dbReference>
<dbReference type="Proteomes" id="UP000465785">
    <property type="component" value="Chromosome"/>
</dbReference>
<dbReference type="GO" id="GO:0044594">
    <property type="term" value="F:17-beta-hydroxysteroid dehydrogenase (NAD+) activity"/>
    <property type="evidence" value="ECO:0007669"/>
    <property type="project" value="TreeGrafter"/>
</dbReference>
<accession>A0A9W4AYX6</accession>
<dbReference type="GO" id="GO:0006635">
    <property type="term" value="P:fatty acid beta-oxidation"/>
    <property type="evidence" value="ECO:0007669"/>
    <property type="project" value="TreeGrafter"/>
</dbReference>
<dbReference type="InterPro" id="IPR029069">
    <property type="entry name" value="HotDog_dom_sf"/>
</dbReference>
<evidence type="ECO:0000256" key="1">
    <source>
        <dbReference type="ARBA" id="ARBA00005254"/>
    </source>
</evidence>
<dbReference type="PANTHER" id="PTHR13078">
    <property type="entry name" value="PEROXISOMAL MULTIFUNCTIONAL ENZYME TYPE 2-RELATED"/>
    <property type="match status" value="1"/>
</dbReference>
<evidence type="ECO:0000313" key="4">
    <source>
        <dbReference type="Proteomes" id="UP000465785"/>
    </source>
</evidence>
<dbReference type="GO" id="GO:0003857">
    <property type="term" value="F:(3S)-3-hydroxyacyl-CoA dehydrogenase (NAD+) activity"/>
    <property type="evidence" value="ECO:0007669"/>
    <property type="project" value="TreeGrafter"/>
</dbReference>
<name>A0A9W4AYX6_9MYCO</name>
<feature type="domain" description="MaoC-like" evidence="2">
    <location>
        <begin position="170"/>
        <end position="248"/>
    </location>
</feature>
<sequence length="278" mass="29541">MSETTMVAARHGPFPGLLDPETIARYASATGDATASVLAGLAVPAVFPVILVFTPNEAARGDLPESVWQRVRGGVHGAHDVVLHRPLVPGEPLQTWSQISAVRTTRAGTRVVMRFDQFDADGSIAVEQCWTMVLLGLQGVADLGSTPADHRFPDDARTRPVGSVTHQIGADVTHRYAEVSGDWSAHHFDIEVARAAGFDFVFAHGLCTMAICTHRVLGLLGVDDPGLVRRVAGRFASPTPLGCDLNVNAFGISGTSFAFEAEANGTTTISHGRLELRA</sequence>
<protein>
    <recommendedName>
        <fullName evidence="2">MaoC-like domain-containing protein</fullName>
    </recommendedName>
</protein>
<dbReference type="PANTHER" id="PTHR13078:SF56">
    <property type="entry name" value="PEROXISOMAL MULTIFUNCTIONAL ENZYME TYPE 2"/>
    <property type="match status" value="1"/>
</dbReference>
<dbReference type="Pfam" id="PF01575">
    <property type="entry name" value="MaoC_dehydratas"/>
    <property type="match status" value="1"/>
</dbReference>
<evidence type="ECO:0000313" key="3">
    <source>
        <dbReference type="EMBL" id="BBY91054.1"/>
    </source>
</evidence>
<proteinExistence type="inferred from homology"/>
<keyword evidence="4" id="KW-1185">Reference proteome</keyword>
<reference evidence="3 4" key="1">
    <citation type="journal article" date="2019" name="Emerg. Microbes Infect.">
        <title>Comprehensive subspecies identification of 175 nontuberculous mycobacteria species based on 7547 genomic profiles.</title>
        <authorList>
            <person name="Matsumoto Y."/>
            <person name="Kinjo T."/>
            <person name="Motooka D."/>
            <person name="Nabeya D."/>
            <person name="Jung N."/>
            <person name="Uechi K."/>
            <person name="Horii T."/>
            <person name="Iida T."/>
            <person name="Fujita J."/>
            <person name="Nakamura S."/>
        </authorList>
    </citation>
    <scope>NUCLEOTIDE SEQUENCE [LARGE SCALE GENOMIC DNA]</scope>
    <source>
        <strain evidence="3 4">JCM 6399</strain>
    </source>
</reference>